<feature type="region of interest" description="Disordered" evidence="1">
    <location>
        <begin position="160"/>
        <end position="185"/>
    </location>
</feature>
<organism evidence="2 3">
    <name type="scientific">Eumeta variegata</name>
    <name type="common">Bagworm moth</name>
    <name type="synonym">Eumeta japonica</name>
    <dbReference type="NCBI Taxonomy" id="151549"/>
    <lineage>
        <taxon>Eukaryota</taxon>
        <taxon>Metazoa</taxon>
        <taxon>Ecdysozoa</taxon>
        <taxon>Arthropoda</taxon>
        <taxon>Hexapoda</taxon>
        <taxon>Insecta</taxon>
        <taxon>Pterygota</taxon>
        <taxon>Neoptera</taxon>
        <taxon>Endopterygota</taxon>
        <taxon>Lepidoptera</taxon>
        <taxon>Glossata</taxon>
        <taxon>Ditrysia</taxon>
        <taxon>Tineoidea</taxon>
        <taxon>Psychidae</taxon>
        <taxon>Oiketicinae</taxon>
        <taxon>Eumeta</taxon>
    </lineage>
</organism>
<proteinExistence type="predicted"/>
<dbReference type="Proteomes" id="UP000299102">
    <property type="component" value="Unassembled WGS sequence"/>
</dbReference>
<evidence type="ECO:0000313" key="3">
    <source>
        <dbReference type="Proteomes" id="UP000299102"/>
    </source>
</evidence>
<comment type="caution">
    <text evidence="2">The sequence shown here is derived from an EMBL/GenBank/DDBJ whole genome shotgun (WGS) entry which is preliminary data.</text>
</comment>
<reference evidence="2 3" key="1">
    <citation type="journal article" date="2019" name="Commun. Biol.">
        <title>The bagworm genome reveals a unique fibroin gene that provides high tensile strength.</title>
        <authorList>
            <person name="Kono N."/>
            <person name="Nakamura H."/>
            <person name="Ohtoshi R."/>
            <person name="Tomita M."/>
            <person name="Numata K."/>
            <person name="Arakawa K."/>
        </authorList>
    </citation>
    <scope>NUCLEOTIDE SEQUENCE [LARGE SCALE GENOMIC DNA]</scope>
</reference>
<evidence type="ECO:0000313" key="2">
    <source>
        <dbReference type="EMBL" id="GBP20861.1"/>
    </source>
</evidence>
<name>A0A4C1U3I2_EUMVA</name>
<gene>
    <name evidence="2" type="ORF">EVAR_80679_1</name>
</gene>
<protein>
    <submittedName>
        <fullName evidence="2">Uncharacterized protein</fullName>
    </submittedName>
</protein>
<dbReference type="AlphaFoldDB" id="A0A4C1U3I2"/>
<evidence type="ECO:0000256" key="1">
    <source>
        <dbReference type="SAM" id="MobiDB-lite"/>
    </source>
</evidence>
<dbReference type="EMBL" id="BGZK01000123">
    <property type="protein sequence ID" value="GBP20861.1"/>
    <property type="molecule type" value="Genomic_DNA"/>
</dbReference>
<accession>A0A4C1U3I2</accession>
<sequence length="198" mass="23002">MITHSLRTQRNEITFSSLDLERYGVFRAVWRPLTTVFSDAMLNTCSPEDVEVRQTAVARITAKHNRILNSRRDEVRQGHPTFGVCAAAWERDDNGGARGPTRSGMSRRRRRMLIDQMFYKIFEDGLDSIQDYFLYGVEPRRLELRLNVDRRRRHRDAFPTRNNAHAGDFTAPISSNGTYTRGPYSEPLRYDNENGLFV</sequence>
<keyword evidence="3" id="KW-1185">Reference proteome</keyword>